<comment type="caution">
    <text evidence="2">The sequence shown here is derived from an EMBL/GenBank/DDBJ whole genome shotgun (WGS) entry which is preliminary data.</text>
</comment>
<keyword evidence="1" id="KW-0812">Transmembrane</keyword>
<evidence type="ECO:0000313" key="2">
    <source>
        <dbReference type="EMBL" id="MCA9375003.1"/>
    </source>
</evidence>
<evidence type="ECO:0000256" key="1">
    <source>
        <dbReference type="SAM" id="Phobius"/>
    </source>
</evidence>
<sequence>MKYLLTQVVAIIVSVTLLYYFSTLNQFLPLTPEKEINWYNLFSVLTLVFVLLEGVISFSLYLLQKFLTCGWREFPDKSFSLKWGLGLSIGIIFIIVLNIFHLFSLPWGVVILVIISLAMVFLR</sequence>
<accession>A0A955KVD6</accession>
<feature type="transmembrane region" description="Helical" evidence="1">
    <location>
        <begin position="5"/>
        <end position="21"/>
    </location>
</feature>
<feature type="transmembrane region" description="Helical" evidence="1">
    <location>
        <begin position="106"/>
        <end position="122"/>
    </location>
</feature>
<feature type="transmembrane region" description="Helical" evidence="1">
    <location>
        <begin position="83"/>
        <end position="100"/>
    </location>
</feature>
<keyword evidence="1" id="KW-0472">Membrane</keyword>
<feature type="transmembrane region" description="Helical" evidence="1">
    <location>
        <begin position="41"/>
        <end position="63"/>
    </location>
</feature>
<reference evidence="2" key="1">
    <citation type="submission" date="2020-04" db="EMBL/GenBank/DDBJ databases">
        <authorList>
            <person name="Zhang T."/>
        </authorList>
    </citation>
    <scope>NUCLEOTIDE SEQUENCE</scope>
    <source>
        <strain evidence="2">HKST-UBA16</strain>
    </source>
</reference>
<dbReference type="EMBL" id="JAGQLM010000062">
    <property type="protein sequence ID" value="MCA9375003.1"/>
    <property type="molecule type" value="Genomic_DNA"/>
</dbReference>
<gene>
    <name evidence="2" type="ORF">KC622_01590</name>
</gene>
<protein>
    <submittedName>
        <fullName evidence="2">Uncharacterized protein</fullName>
    </submittedName>
</protein>
<organism evidence="2 3">
    <name type="scientific">Candidatus Dojkabacteria bacterium</name>
    <dbReference type="NCBI Taxonomy" id="2099670"/>
    <lineage>
        <taxon>Bacteria</taxon>
        <taxon>Candidatus Dojkabacteria</taxon>
    </lineage>
</organism>
<keyword evidence="1" id="KW-1133">Transmembrane helix</keyword>
<dbReference type="AlphaFoldDB" id="A0A955KVD6"/>
<proteinExistence type="predicted"/>
<dbReference type="Proteomes" id="UP000748332">
    <property type="component" value="Unassembled WGS sequence"/>
</dbReference>
<reference evidence="2" key="2">
    <citation type="journal article" date="2021" name="Microbiome">
        <title>Successional dynamics and alternative stable states in a saline activated sludge microbial community over 9 years.</title>
        <authorList>
            <person name="Wang Y."/>
            <person name="Ye J."/>
            <person name="Ju F."/>
            <person name="Liu L."/>
            <person name="Boyd J.A."/>
            <person name="Deng Y."/>
            <person name="Parks D.H."/>
            <person name="Jiang X."/>
            <person name="Yin X."/>
            <person name="Woodcroft B.J."/>
            <person name="Tyson G.W."/>
            <person name="Hugenholtz P."/>
            <person name="Polz M.F."/>
            <person name="Zhang T."/>
        </authorList>
    </citation>
    <scope>NUCLEOTIDE SEQUENCE</scope>
    <source>
        <strain evidence="2">HKST-UBA16</strain>
    </source>
</reference>
<name>A0A955KVD6_9BACT</name>
<evidence type="ECO:0000313" key="3">
    <source>
        <dbReference type="Proteomes" id="UP000748332"/>
    </source>
</evidence>